<proteinExistence type="predicted"/>
<feature type="transmembrane region" description="Helical" evidence="2">
    <location>
        <begin position="85"/>
        <end position="110"/>
    </location>
</feature>
<feature type="transmembrane region" description="Helical" evidence="2">
    <location>
        <begin position="26"/>
        <end position="46"/>
    </location>
</feature>
<dbReference type="PANTHER" id="PTHR37451">
    <property type="entry name" value="MARVEL DOMAIN"/>
    <property type="match status" value="1"/>
</dbReference>
<feature type="transmembrane region" description="Helical" evidence="2">
    <location>
        <begin position="163"/>
        <end position="189"/>
    </location>
</feature>
<protein>
    <recommendedName>
        <fullName evidence="5">MARVEL domain-containing protein</fullName>
    </recommendedName>
</protein>
<dbReference type="AlphaFoldDB" id="A0A0N1P301"/>
<dbReference type="PANTHER" id="PTHR37451:SF4">
    <property type="entry name" value="MARVEL DOMAIN-CONTAINING PROTEIN"/>
    <property type="match status" value="1"/>
</dbReference>
<keyword evidence="4" id="KW-1185">Reference proteome</keyword>
<comment type="caution">
    <text evidence="3">The sequence shown here is derived from an EMBL/GenBank/DDBJ whole genome shotgun (WGS) entry which is preliminary data.</text>
</comment>
<evidence type="ECO:0008006" key="5">
    <source>
        <dbReference type="Google" id="ProtNLM"/>
    </source>
</evidence>
<keyword evidence="2" id="KW-0812">Transmembrane</keyword>
<reference evidence="3 4" key="1">
    <citation type="submission" date="2015-06" db="EMBL/GenBank/DDBJ databases">
        <title>Draft genome of the ant-associated black yeast Phialophora attae CBS 131958.</title>
        <authorList>
            <person name="Moreno L.F."/>
            <person name="Stielow B.J."/>
            <person name="de Hoog S."/>
            <person name="Vicente V.A."/>
            <person name="Weiss V.A."/>
            <person name="de Vries M."/>
            <person name="Cruz L.M."/>
            <person name="Souza E.M."/>
        </authorList>
    </citation>
    <scope>NUCLEOTIDE SEQUENCE [LARGE SCALE GENOMIC DNA]</scope>
    <source>
        <strain evidence="3 4">CBS 131958</strain>
    </source>
</reference>
<organism evidence="3 4">
    <name type="scientific">Cyphellophora attinorum</name>
    <dbReference type="NCBI Taxonomy" id="1664694"/>
    <lineage>
        <taxon>Eukaryota</taxon>
        <taxon>Fungi</taxon>
        <taxon>Dikarya</taxon>
        <taxon>Ascomycota</taxon>
        <taxon>Pezizomycotina</taxon>
        <taxon>Eurotiomycetes</taxon>
        <taxon>Chaetothyriomycetidae</taxon>
        <taxon>Chaetothyriales</taxon>
        <taxon>Cyphellophoraceae</taxon>
        <taxon>Cyphellophora</taxon>
    </lineage>
</organism>
<dbReference type="EMBL" id="LFJN01000003">
    <property type="protein sequence ID" value="KPI44744.1"/>
    <property type="molecule type" value="Genomic_DNA"/>
</dbReference>
<name>A0A0N1P301_9EURO</name>
<gene>
    <name evidence="3" type="ORF">AB675_8671</name>
</gene>
<keyword evidence="2" id="KW-1133">Transmembrane helix</keyword>
<evidence type="ECO:0000256" key="1">
    <source>
        <dbReference type="SAM" id="MobiDB-lite"/>
    </source>
</evidence>
<feature type="transmembrane region" description="Helical" evidence="2">
    <location>
        <begin position="52"/>
        <end position="73"/>
    </location>
</feature>
<dbReference type="OrthoDB" id="5325022at2759"/>
<dbReference type="STRING" id="1664694.A0A0N1P301"/>
<dbReference type="Proteomes" id="UP000038010">
    <property type="component" value="Unassembled WGS sequence"/>
</dbReference>
<evidence type="ECO:0000313" key="3">
    <source>
        <dbReference type="EMBL" id="KPI44744.1"/>
    </source>
</evidence>
<dbReference type="RefSeq" id="XP_018004707.1">
    <property type="nucleotide sequence ID" value="XM_018149137.1"/>
</dbReference>
<keyword evidence="2" id="KW-0472">Membrane</keyword>
<dbReference type="VEuPathDB" id="FungiDB:AB675_8671"/>
<sequence>MKMVTTNTSGTPHVIPMPRWSSIIGIARLVLAVLVLAFVAAAAGLWGDASYAAFGLTLFTASATLLVFAYYTLSLCRWPHFYSAWAVLGLEIFGVIFWLTSFALCAEWTATFNHSWWTHGSSTATNYGFWNAPFRPEDIGLQSRGIPVIKRALASEKKWKSAVALMGTAAGLGAVQFVLFVVTLTFFGIGLQKHRVAGKPFTFKADTSAATPAVASAPAEEKAASTKSVDQPAGTASAV</sequence>
<feature type="region of interest" description="Disordered" evidence="1">
    <location>
        <begin position="214"/>
        <end position="239"/>
    </location>
</feature>
<dbReference type="GeneID" id="28741017"/>
<evidence type="ECO:0000256" key="2">
    <source>
        <dbReference type="SAM" id="Phobius"/>
    </source>
</evidence>
<accession>A0A0N1P301</accession>
<evidence type="ECO:0000313" key="4">
    <source>
        <dbReference type="Proteomes" id="UP000038010"/>
    </source>
</evidence>